<evidence type="ECO:0008006" key="4">
    <source>
        <dbReference type="Google" id="ProtNLM"/>
    </source>
</evidence>
<protein>
    <recommendedName>
        <fullName evidence="4">Secreted protein</fullName>
    </recommendedName>
</protein>
<reference evidence="2 3" key="1">
    <citation type="submission" date="2023-03" db="EMBL/GenBank/DDBJ databases">
        <title>Draft genome sequence of Streptomyces sp. RB6PN23 isolated from peat swamp forest in Thailand.</title>
        <authorList>
            <person name="Klaysubun C."/>
            <person name="Duangmal K."/>
        </authorList>
    </citation>
    <scope>NUCLEOTIDE SEQUENCE [LARGE SCALE GENOMIC DNA]</scope>
    <source>
        <strain evidence="2 3">RB6PN23</strain>
    </source>
</reference>
<dbReference type="EMBL" id="JARJBC010000001">
    <property type="protein sequence ID" value="MDF3287883.1"/>
    <property type="molecule type" value="Genomic_DNA"/>
</dbReference>
<feature type="signal peptide" evidence="1">
    <location>
        <begin position="1"/>
        <end position="26"/>
    </location>
</feature>
<dbReference type="Proteomes" id="UP001216579">
    <property type="component" value="Unassembled WGS sequence"/>
</dbReference>
<comment type="caution">
    <text evidence="2">The sequence shown here is derived from an EMBL/GenBank/DDBJ whole genome shotgun (WGS) entry which is preliminary data.</text>
</comment>
<name>A0ABT5ZDH8_9ACTN</name>
<keyword evidence="3" id="KW-1185">Reference proteome</keyword>
<sequence>MNAFRSAGRLALAACAALALVTGVSAEGHAAAGNFTYTDTDGVPHTWADPPNGECISFGLPAVSADNETNATATVYENTDCSGAVLDRIPPKSDRVWGRYPNAVRFNFL</sequence>
<gene>
    <name evidence="2" type="ORF">P3G67_01255</name>
</gene>
<proteinExistence type="predicted"/>
<evidence type="ECO:0000313" key="3">
    <source>
        <dbReference type="Proteomes" id="UP001216579"/>
    </source>
</evidence>
<organism evidence="2 3">
    <name type="scientific">Streptomyces silvisoli</name>
    <dbReference type="NCBI Taxonomy" id="3034235"/>
    <lineage>
        <taxon>Bacteria</taxon>
        <taxon>Bacillati</taxon>
        <taxon>Actinomycetota</taxon>
        <taxon>Actinomycetes</taxon>
        <taxon>Kitasatosporales</taxon>
        <taxon>Streptomycetaceae</taxon>
        <taxon>Streptomyces</taxon>
    </lineage>
</organism>
<evidence type="ECO:0000256" key="1">
    <source>
        <dbReference type="SAM" id="SignalP"/>
    </source>
</evidence>
<accession>A0ABT5ZDH8</accession>
<evidence type="ECO:0000313" key="2">
    <source>
        <dbReference type="EMBL" id="MDF3287883.1"/>
    </source>
</evidence>
<feature type="chain" id="PRO_5045958202" description="Secreted protein" evidence="1">
    <location>
        <begin position="27"/>
        <end position="109"/>
    </location>
</feature>
<keyword evidence="1" id="KW-0732">Signal</keyword>
<dbReference type="RefSeq" id="WP_276091756.1">
    <property type="nucleotide sequence ID" value="NZ_JARJBC010000001.1"/>
</dbReference>